<dbReference type="Proteomes" id="UP000277007">
    <property type="component" value="Unassembled WGS sequence"/>
</dbReference>
<reference evidence="1 2" key="1">
    <citation type="submission" date="2018-12" db="EMBL/GenBank/DDBJ databases">
        <authorList>
            <person name="Yang Y."/>
        </authorList>
    </citation>
    <scope>NUCLEOTIDE SEQUENCE [LARGE SCALE GENOMIC DNA]</scope>
    <source>
        <strain evidence="1 2">L-25-5w-1</strain>
    </source>
</reference>
<protein>
    <submittedName>
        <fullName evidence="1">Uncharacterized protein</fullName>
    </submittedName>
</protein>
<sequence length="545" mass="61344">MTDSSPDPLRSKINELVNRLPSSLVYSLLSEIEGMDAEPTDRVQLVRQYVIEFLNRQRTNRARRLFTNLFEEFLIDDDTLYHSGVTIPGMVQRVDAGALWEVLSRDAFPLLAVEAQELLDEMARGEVIDRVLRSPIAMTLRERMRVAAVKHLDTLLAAKKTTDELLAALSRNRPRRTRLMSGFLEKTPPVEIGTLRLMHAILTGAEGPIKLVAERLEDFATDPQAPESERDRKADQLMDATEGLRERCGDEVANLLPLSVLSVHRNYGVIALYIRQSGVDPGRGDAVTAALTGHFIGVTRALTAALTVILKLNDRVPGSAIRPSAKEKARLEALTERLTALTHAVTAAGLMEDRRSEPAFRNAWGNASKIINARVAAVALERSGQAASARRQPVADHADVVWLNQLLWRWQAMTREFGFETFELTKWRDTLLEEMRANVEKAMKFEEHESLDERMEHLLRINAISSVFGQRISAWIPTSSQNMTTLLSHRLVRAHDRGTEEQAIIDNLVATARAEVGKSRYWKSNELMDLIELADSVRATRRRDR</sequence>
<name>A0A3S0IDI7_9PROT</name>
<organism evidence="1 2">
    <name type="scientific">Azospirillum griseum</name>
    <dbReference type="NCBI Taxonomy" id="2496639"/>
    <lineage>
        <taxon>Bacteria</taxon>
        <taxon>Pseudomonadati</taxon>
        <taxon>Pseudomonadota</taxon>
        <taxon>Alphaproteobacteria</taxon>
        <taxon>Rhodospirillales</taxon>
        <taxon>Azospirillaceae</taxon>
        <taxon>Azospirillum</taxon>
    </lineage>
</organism>
<evidence type="ECO:0000313" key="1">
    <source>
        <dbReference type="EMBL" id="RTR17836.1"/>
    </source>
</evidence>
<keyword evidence="2" id="KW-1185">Reference proteome</keyword>
<dbReference type="OrthoDB" id="7293148at2"/>
<accession>A0A3S0IDI7</accession>
<gene>
    <name evidence="1" type="ORF">EJ903_17030</name>
</gene>
<comment type="caution">
    <text evidence="1">The sequence shown here is derived from an EMBL/GenBank/DDBJ whole genome shotgun (WGS) entry which is preliminary data.</text>
</comment>
<dbReference type="AlphaFoldDB" id="A0A3S0IDI7"/>
<evidence type="ECO:0000313" key="2">
    <source>
        <dbReference type="Proteomes" id="UP000277007"/>
    </source>
</evidence>
<proteinExistence type="predicted"/>
<dbReference type="RefSeq" id="WP_126617637.1">
    <property type="nucleotide sequence ID" value="NZ_JBHUCY010000015.1"/>
</dbReference>
<dbReference type="EMBL" id="RXMA01000017">
    <property type="protein sequence ID" value="RTR17836.1"/>
    <property type="molecule type" value="Genomic_DNA"/>
</dbReference>